<dbReference type="SUPFAM" id="SSF82544">
    <property type="entry name" value="GckA/TtuD-like"/>
    <property type="match status" value="1"/>
</dbReference>
<gene>
    <name evidence="3" type="ORF">SAMN05216313_10377</name>
</gene>
<dbReference type="InterPro" id="IPR007835">
    <property type="entry name" value="MOFRL"/>
</dbReference>
<keyword evidence="3" id="KW-0808">Transferase</keyword>
<dbReference type="AlphaFoldDB" id="A0A1I0CNG0"/>
<dbReference type="Proteomes" id="UP000198508">
    <property type="component" value="Unassembled WGS sequence"/>
</dbReference>
<proteinExistence type="predicted"/>
<dbReference type="GO" id="GO:0005737">
    <property type="term" value="C:cytoplasm"/>
    <property type="evidence" value="ECO:0007669"/>
    <property type="project" value="TreeGrafter"/>
</dbReference>
<dbReference type="PANTHER" id="PTHR12227:SF0">
    <property type="entry name" value="GLYCERATE KINASE"/>
    <property type="match status" value="1"/>
</dbReference>
<dbReference type="InterPro" id="IPR038614">
    <property type="entry name" value="GK_N_sf"/>
</dbReference>
<accession>A0A1I0CNG0</accession>
<dbReference type="Pfam" id="PF05161">
    <property type="entry name" value="MOFRL"/>
    <property type="match status" value="1"/>
</dbReference>
<evidence type="ECO:0000313" key="3">
    <source>
        <dbReference type="EMBL" id="SET21126.1"/>
    </source>
</evidence>
<feature type="domain" description="MOFRL" evidence="1">
    <location>
        <begin position="366"/>
        <end position="467"/>
    </location>
</feature>
<feature type="domain" description="MOFRL-associated" evidence="2">
    <location>
        <begin position="21"/>
        <end position="282"/>
    </location>
</feature>
<dbReference type="EMBL" id="FOIM01000003">
    <property type="protein sequence ID" value="SET21126.1"/>
    <property type="molecule type" value="Genomic_DNA"/>
</dbReference>
<dbReference type="Gene3D" id="3.40.50.10180">
    <property type="entry name" value="Glycerate kinase, MOFRL-like N-terminal domain"/>
    <property type="match status" value="1"/>
</dbReference>
<evidence type="ECO:0000313" key="4">
    <source>
        <dbReference type="Proteomes" id="UP000198508"/>
    </source>
</evidence>
<keyword evidence="3" id="KW-0418">Kinase</keyword>
<dbReference type="Pfam" id="PF13660">
    <property type="entry name" value="DUF4147"/>
    <property type="match status" value="1"/>
</dbReference>
<name>A0A1I0CNG0_9FIRM</name>
<dbReference type="GO" id="GO:0008887">
    <property type="term" value="F:glycerate kinase activity"/>
    <property type="evidence" value="ECO:0007669"/>
    <property type="project" value="InterPro"/>
</dbReference>
<evidence type="ECO:0000259" key="2">
    <source>
        <dbReference type="Pfam" id="PF13660"/>
    </source>
</evidence>
<dbReference type="InterPro" id="IPR025286">
    <property type="entry name" value="MOFRL_assoc_dom"/>
</dbReference>
<sequence length="492" mass="53279">MRILNREQLESVGNRDGRRDVAAIMEAGLTAADPYRNACRLLRREGDFLYVGNALFEADNDPASGVEEINLKQTGDIYVVGAGKGVQRVAKALEEVLGERLAGGEVIAKYGDEPVLQRIHVTFGAHPVPDQGCVEGSMRIEALARRVKPGDLVFTIMGNGCSSLLTLPEEGVDLEDVRRITRLLQIEKGAPTVELNVVRNHIDRLKGGKISMLFGKARQIHLIMTDANHHVIQAARHDYEGLMRGNVWLHNLPEGSTFAQAEEILRRYEVWEECPEGIKALIRRADPGLETIKYEAFARTSFRVFGVMPDSEHFLPAAIREAESRGYHAAVLTQLLQAEASQCAKVLSAVAMNIAEFGEPFEAPVALFSSGEMLVTVDRETGVGGRNQEFALACALGIAGNPRIVIGSVDSDGTDGPGGLKLAGAPSCLGGGIVDGCCAARAKELGIDIRTALRTHNTSEALWRLNDGMWVEQNISLNDLTVILVQGRGSNG</sequence>
<protein>
    <submittedName>
        <fullName evidence="3">Glycerate 2-kinase</fullName>
    </submittedName>
</protein>
<dbReference type="RefSeq" id="WP_092361043.1">
    <property type="nucleotide sequence ID" value="NZ_DAINWJ010000120.1"/>
</dbReference>
<dbReference type="InterPro" id="IPR039760">
    <property type="entry name" value="MOFRL_protein"/>
</dbReference>
<dbReference type="STRING" id="460384.SAMN05216313_10377"/>
<dbReference type="Gene3D" id="3.40.1480.10">
    <property type="entry name" value="MOFRL domain"/>
    <property type="match status" value="1"/>
</dbReference>
<evidence type="ECO:0000259" key="1">
    <source>
        <dbReference type="Pfam" id="PF05161"/>
    </source>
</evidence>
<dbReference type="InterPro" id="IPR037035">
    <property type="entry name" value="GK-like_C_sf"/>
</dbReference>
<keyword evidence="4" id="KW-1185">Reference proteome</keyword>
<dbReference type="PANTHER" id="PTHR12227">
    <property type="entry name" value="GLYCERATE KINASE"/>
    <property type="match status" value="1"/>
</dbReference>
<reference evidence="4" key="1">
    <citation type="submission" date="2016-10" db="EMBL/GenBank/DDBJ databases">
        <authorList>
            <person name="Varghese N."/>
            <person name="Submissions S."/>
        </authorList>
    </citation>
    <scope>NUCLEOTIDE SEQUENCE [LARGE SCALE GENOMIC DNA]</scope>
    <source>
        <strain evidence="4">NLAE-zl-G277</strain>
    </source>
</reference>
<organism evidence="3 4">
    <name type="scientific">Enterocloster lavalensis</name>
    <dbReference type="NCBI Taxonomy" id="460384"/>
    <lineage>
        <taxon>Bacteria</taxon>
        <taxon>Bacillati</taxon>
        <taxon>Bacillota</taxon>
        <taxon>Clostridia</taxon>
        <taxon>Lachnospirales</taxon>
        <taxon>Lachnospiraceae</taxon>
        <taxon>Enterocloster</taxon>
    </lineage>
</organism>